<sequence length="53" mass="6020">EKNVKKYPKCMNLHCLRNCLTCCLGLSKICKGYSLGYSLGLSKICRGFSKFRL</sequence>
<accession>A0ABQ9KNZ0</accession>
<feature type="non-terminal residue" evidence="1">
    <location>
        <position position="1"/>
    </location>
</feature>
<keyword evidence="2" id="KW-1185">Reference proteome</keyword>
<proteinExistence type="predicted"/>
<comment type="caution">
    <text evidence="1">The sequence shown here is derived from an EMBL/GenBank/DDBJ whole genome shotgun (WGS) entry which is preliminary data.</text>
</comment>
<gene>
    <name evidence="1" type="ORF">P3X46_028223</name>
</gene>
<evidence type="ECO:0000313" key="1">
    <source>
        <dbReference type="EMBL" id="KAJ9145895.1"/>
    </source>
</evidence>
<reference evidence="1" key="1">
    <citation type="journal article" date="2023" name="Plant Biotechnol. J.">
        <title>Chromosome-level wild Hevea brasiliensis genome provides new tools for genomic-assisted breeding and valuable loci to elevate rubber yield.</title>
        <authorList>
            <person name="Cheng H."/>
            <person name="Song X."/>
            <person name="Hu Y."/>
            <person name="Wu T."/>
            <person name="Yang Q."/>
            <person name="An Z."/>
            <person name="Feng S."/>
            <person name="Deng Z."/>
            <person name="Wu W."/>
            <person name="Zeng X."/>
            <person name="Tu M."/>
            <person name="Wang X."/>
            <person name="Huang H."/>
        </authorList>
    </citation>
    <scope>NUCLEOTIDE SEQUENCE</scope>
    <source>
        <strain evidence="1">MT/VB/25A 57/8</strain>
    </source>
</reference>
<name>A0ABQ9KNZ0_HEVBR</name>
<protein>
    <submittedName>
        <fullName evidence="1">Uncharacterized protein</fullName>
    </submittedName>
</protein>
<organism evidence="1 2">
    <name type="scientific">Hevea brasiliensis</name>
    <name type="common">Para rubber tree</name>
    <name type="synonym">Siphonia brasiliensis</name>
    <dbReference type="NCBI Taxonomy" id="3981"/>
    <lineage>
        <taxon>Eukaryota</taxon>
        <taxon>Viridiplantae</taxon>
        <taxon>Streptophyta</taxon>
        <taxon>Embryophyta</taxon>
        <taxon>Tracheophyta</taxon>
        <taxon>Spermatophyta</taxon>
        <taxon>Magnoliopsida</taxon>
        <taxon>eudicotyledons</taxon>
        <taxon>Gunneridae</taxon>
        <taxon>Pentapetalae</taxon>
        <taxon>rosids</taxon>
        <taxon>fabids</taxon>
        <taxon>Malpighiales</taxon>
        <taxon>Euphorbiaceae</taxon>
        <taxon>Crotonoideae</taxon>
        <taxon>Micrandreae</taxon>
        <taxon>Hevea</taxon>
    </lineage>
</organism>
<dbReference type="Proteomes" id="UP001174677">
    <property type="component" value="Chromosome 16"/>
</dbReference>
<dbReference type="EMBL" id="JARPOI010000016">
    <property type="protein sequence ID" value="KAJ9145895.1"/>
    <property type="molecule type" value="Genomic_DNA"/>
</dbReference>
<feature type="non-terminal residue" evidence="1">
    <location>
        <position position="53"/>
    </location>
</feature>
<evidence type="ECO:0000313" key="2">
    <source>
        <dbReference type="Proteomes" id="UP001174677"/>
    </source>
</evidence>